<feature type="compositionally biased region" description="Basic and acidic residues" evidence="1">
    <location>
        <begin position="350"/>
        <end position="372"/>
    </location>
</feature>
<feature type="region of interest" description="Disordered" evidence="1">
    <location>
        <begin position="1102"/>
        <end position="1142"/>
    </location>
</feature>
<feature type="compositionally biased region" description="Polar residues" evidence="1">
    <location>
        <begin position="46"/>
        <end position="56"/>
    </location>
</feature>
<feature type="compositionally biased region" description="Polar residues" evidence="1">
    <location>
        <begin position="294"/>
        <end position="309"/>
    </location>
</feature>
<sequence>MCYFNYVFHGNCGHQEFVLLDYCEKAPGFQQQRVLGSQRESRQERAQLTSGRSSSMPPGKTFSREAPSMARTDTDRSHVSSVTVTPTNRSSVSPLTDRVITAARRYSDVTSSIKTTPSMATACESEALPTEALQSTSLDRSTTPVESRLDTQQHYDSIVDRFSGLTVSIDFGDSTLSGFTTDILQNDGKVKEIVARFESGTGQSSGEIGDMVSEDDLGAREESPAHEGHGSDARVIQEAHPGTQHTDSQELQSSSSRKYDMEASLDELLWLGSPTGEPTSMLSQVPSFPMSPEDTPNPTSMSPLTQTACPSSPRKSVSRRPTESRGPHLETARRAAARGSKHSSPIEPSKTAKDRQKMIKGRRETVSRKENTAEASTPFAMEAVDLVEGDARSVEHPLSRPEPLSNKKLQSMSSKSALKDSSSGSPSRESPRRTNTIKITLSPTRSTVSSTAKEASPQPHSPLESVYGTARGSPVSHASTSSSDHSYSTAAEEMTQAEPFPKLTFANVELFEQSIVKSQASASQVSTIKLRKAARPKLSVVTSGSSTNETKTPKQIQPTSKAPQIIPSSPVSQIPLPATRPRRSTADSFSARSDIMEFINQRTTDRKASFGTEASTAPEIRIPLPESEVHSPDLGGQTKVNMKIGNIAVLERPTDTLSASPITRRTENMDTVHDEDEGVDAVTMLSAGTARTNSSGSMLFIGCDPPAELVSRPKATLAFPVLGEETVGEQSSSHKKSGKMSTVPERDGRDSPIEAGKNVPGEVRGRKALKRAASSTEASSKVPASPSPIPTIRRVSKLQSWSKELSSDASVPRPPSVGAVQQGSADAAQELAQVEPKSALGSLRATAPVFVPKFSNAGFANPGPPFDEPQDYSQHQSSFYLDPTEQDLAYSAYQPMPIAPQGPNPQSSYRSKKALKGPASYPAYPPTETAPKAPAYSPSRNRSPKKKQCKYKLKNKIDRSQNTEGTFKIGHSSHPSYGQATIDYPVQDQGPHQGMSSYSTYPQATSSQYPVPPQGFASLAAYAQATFDHLGGRIQDQGPSFGQGDSASVPFARQFDEVQAKDYPHGGAYRRERNDSSPGTISAHTIETLEEYVTRWRQNVADPETGYTGSPSAARGHDATGDYSTYGPRQRSPRPRKRQSDQGYVYYGRIAGQRVASAGMPLSSTAPFPNPVPPQYKSASVNSRTPAAGNPPKLVCGVFDVVQAVESLTTSCNKCAPDH</sequence>
<feature type="region of interest" description="Disordered" evidence="1">
    <location>
        <begin position="271"/>
        <end position="495"/>
    </location>
</feature>
<feature type="region of interest" description="Disordered" evidence="1">
    <location>
        <begin position="725"/>
        <end position="830"/>
    </location>
</feature>
<organism evidence="2 3">
    <name type="scientific">Lophium mytilinum</name>
    <dbReference type="NCBI Taxonomy" id="390894"/>
    <lineage>
        <taxon>Eukaryota</taxon>
        <taxon>Fungi</taxon>
        <taxon>Dikarya</taxon>
        <taxon>Ascomycota</taxon>
        <taxon>Pezizomycotina</taxon>
        <taxon>Dothideomycetes</taxon>
        <taxon>Pleosporomycetidae</taxon>
        <taxon>Mytilinidiales</taxon>
        <taxon>Mytilinidiaceae</taxon>
        <taxon>Lophium</taxon>
    </lineage>
</organism>
<feature type="region of interest" description="Disordered" evidence="1">
    <location>
        <begin position="539"/>
        <end position="588"/>
    </location>
</feature>
<feature type="compositionally biased region" description="Polar residues" evidence="1">
    <location>
        <begin position="540"/>
        <end position="572"/>
    </location>
</feature>
<name>A0A6A6QTP9_9PEZI</name>
<feature type="compositionally biased region" description="Low complexity" evidence="1">
    <location>
        <begin position="411"/>
        <end position="428"/>
    </location>
</feature>
<dbReference type="AlphaFoldDB" id="A0A6A6QTP9"/>
<feature type="compositionally biased region" description="Low complexity" evidence="1">
    <location>
        <begin position="476"/>
        <end position="491"/>
    </location>
</feature>
<evidence type="ECO:0000313" key="3">
    <source>
        <dbReference type="Proteomes" id="UP000799750"/>
    </source>
</evidence>
<dbReference type="EMBL" id="MU004191">
    <property type="protein sequence ID" value="KAF2494287.1"/>
    <property type="molecule type" value="Genomic_DNA"/>
</dbReference>
<dbReference type="OrthoDB" id="3801600at2759"/>
<feature type="compositionally biased region" description="Basic and acidic residues" evidence="1">
    <location>
        <begin position="389"/>
        <end position="399"/>
    </location>
</feature>
<feature type="compositionally biased region" description="Basic residues" evidence="1">
    <location>
        <begin position="942"/>
        <end position="954"/>
    </location>
</feature>
<protein>
    <submittedName>
        <fullName evidence="2">Uncharacterized protein</fullName>
    </submittedName>
</protein>
<evidence type="ECO:0000313" key="2">
    <source>
        <dbReference type="EMBL" id="KAF2494287.1"/>
    </source>
</evidence>
<gene>
    <name evidence="2" type="ORF">BU16DRAFT_563213</name>
</gene>
<keyword evidence="3" id="KW-1185">Reference proteome</keyword>
<feature type="compositionally biased region" description="Polar residues" evidence="1">
    <location>
        <begin position="434"/>
        <end position="453"/>
    </location>
</feature>
<proteinExistence type="predicted"/>
<feature type="compositionally biased region" description="Polar residues" evidence="1">
    <location>
        <begin position="79"/>
        <end position="93"/>
    </location>
</feature>
<feature type="region of interest" description="Disordered" evidence="1">
    <location>
        <begin position="34"/>
        <end position="93"/>
    </location>
</feature>
<feature type="compositionally biased region" description="Polar residues" evidence="1">
    <location>
        <begin position="797"/>
        <end position="809"/>
    </location>
</feature>
<evidence type="ECO:0000256" key="1">
    <source>
        <dbReference type="SAM" id="MobiDB-lite"/>
    </source>
</evidence>
<dbReference type="Proteomes" id="UP000799750">
    <property type="component" value="Unassembled WGS sequence"/>
</dbReference>
<feature type="region of interest" description="Disordered" evidence="1">
    <location>
        <begin position="854"/>
        <end position="876"/>
    </location>
</feature>
<feature type="compositionally biased region" description="Polar residues" evidence="1">
    <location>
        <begin position="276"/>
        <end position="286"/>
    </location>
</feature>
<feature type="compositionally biased region" description="Basic and acidic residues" evidence="1">
    <location>
        <begin position="320"/>
        <end position="333"/>
    </location>
</feature>
<accession>A0A6A6QTP9</accession>
<reference evidence="2" key="1">
    <citation type="journal article" date="2020" name="Stud. Mycol.">
        <title>101 Dothideomycetes genomes: a test case for predicting lifestyles and emergence of pathogens.</title>
        <authorList>
            <person name="Haridas S."/>
            <person name="Albert R."/>
            <person name="Binder M."/>
            <person name="Bloem J."/>
            <person name="Labutti K."/>
            <person name="Salamov A."/>
            <person name="Andreopoulos B."/>
            <person name="Baker S."/>
            <person name="Barry K."/>
            <person name="Bills G."/>
            <person name="Bluhm B."/>
            <person name="Cannon C."/>
            <person name="Castanera R."/>
            <person name="Culley D."/>
            <person name="Daum C."/>
            <person name="Ezra D."/>
            <person name="Gonzalez J."/>
            <person name="Henrissat B."/>
            <person name="Kuo A."/>
            <person name="Liang C."/>
            <person name="Lipzen A."/>
            <person name="Lutzoni F."/>
            <person name="Magnuson J."/>
            <person name="Mondo S."/>
            <person name="Nolan M."/>
            <person name="Ohm R."/>
            <person name="Pangilinan J."/>
            <person name="Park H.-J."/>
            <person name="Ramirez L."/>
            <person name="Alfaro M."/>
            <person name="Sun H."/>
            <person name="Tritt A."/>
            <person name="Yoshinaga Y."/>
            <person name="Zwiers L.-H."/>
            <person name="Turgeon B."/>
            <person name="Goodwin S."/>
            <person name="Spatafora J."/>
            <person name="Crous P."/>
            <person name="Grigoriev I."/>
        </authorList>
    </citation>
    <scope>NUCLEOTIDE SEQUENCE</scope>
    <source>
        <strain evidence="2">CBS 269.34</strain>
    </source>
</reference>
<feature type="region of interest" description="Disordered" evidence="1">
    <location>
        <begin position="895"/>
        <end position="956"/>
    </location>
</feature>